<evidence type="ECO:0000256" key="1">
    <source>
        <dbReference type="ARBA" id="ARBA00023157"/>
    </source>
</evidence>
<keyword evidence="4" id="KW-1185">Reference proteome</keyword>
<dbReference type="GO" id="GO:0006508">
    <property type="term" value="P:proteolysis"/>
    <property type="evidence" value="ECO:0007669"/>
    <property type="project" value="InterPro"/>
</dbReference>
<dbReference type="FunFam" id="2.40.10.10:FF:000107">
    <property type="entry name" value="TISP43 isoform 6"/>
    <property type="match status" value="1"/>
</dbReference>
<dbReference type="Pfam" id="PF00089">
    <property type="entry name" value="Trypsin"/>
    <property type="match status" value="1"/>
</dbReference>
<accession>A0A8C6RFF0</accession>
<name>A0A8C6RFF0_NANGA</name>
<dbReference type="PANTHER" id="PTHR24253">
    <property type="entry name" value="TRANSMEMBRANE PROTEASE SERINE"/>
    <property type="match status" value="1"/>
</dbReference>
<dbReference type="SUPFAM" id="SSF50494">
    <property type="entry name" value="Trypsin-like serine proteases"/>
    <property type="match status" value="1"/>
</dbReference>
<evidence type="ECO:0000313" key="4">
    <source>
        <dbReference type="Proteomes" id="UP000694381"/>
    </source>
</evidence>
<organism evidence="3 4">
    <name type="scientific">Nannospalax galili</name>
    <name type="common">Northern Israeli blind subterranean mole rat</name>
    <name type="synonym">Spalax galili</name>
    <dbReference type="NCBI Taxonomy" id="1026970"/>
    <lineage>
        <taxon>Eukaryota</taxon>
        <taxon>Metazoa</taxon>
        <taxon>Chordata</taxon>
        <taxon>Craniata</taxon>
        <taxon>Vertebrata</taxon>
        <taxon>Euteleostomi</taxon>
        <taxon>Mammalia</taxon>
        <taxon>Eutheria</taxon>
        <taxon>Euarchontoglires</taxon>
        <taxon>Glires</taxon>
        <taxon>Rodentia</taxon>
        <taxon>Myomorpha</taxon>
        <taxon>Muroidea</taxon>
        <taxon>Spalacidae</taxon>
        <taxon>Spalacinae</taxon>
        <taxon>Nannospalax</taxon>
    </lineage>
</organism>
<dbReference type="GeneTree" id="ENSGT00940000157345"/>
<proteinExistence type="predicted"/>
<protein>
    <recommendedName>
        <fullName evidence="2">Peptidase S1 domain-containing protein</fullName>
    </recommendedName>
</protein>
<reference evidence="3" key="1">
    <citation type="submission" date="2025-08" db="UniProtKB">
        <authorList>
            <consortium name="Ensembl"/>
        </authorList>
    </citation>
    <scope>IDENTIFICATION</scope>
</reference>
<keyword evidence="1" id="KW-1015">Disulfide bond</keyword>
<dbReference type="Proteomes" id="UP000694381">
    <property type="component" value="Unassembled WGS sequence"/>
</dbReference>
<dbReference type="OMA" id="DSCEREK"/>
<dbReference type="InterPro" id="IPR001254">
    <property type="entry name" value="Trypsin_dom"/>
</dbReference>
<dbReference type="PANTHER" id="PTHR24253:SF42">
    <property type="entry name" value="PROTEASE, SERINE 47"/>
    <property type="match status" value="1"/>
</dbReference>
<dbReference type="PROSITE" id="PS50240">
    <property type="entry name" value="TRYPSIN_DOM"/>
    <property type="match status" value="1"/>
</dbReference>
<dbReference type="GO" id="GO:0004252">
    <property type="term" value="F:serine-type endopeptidase activity"/>
    <property type="evidence" value="ECO:0007669"/>
    <property type="project" value="InterPro"/>
</dbReference>
<dbReference type="Ensembl" id="ENSNGAT00000021912.1">
    <property type="protein sequence ID" value="ENSNGAP00000016297.1"/>
    <property type="gene ID" value="ENSNGAG00000017075.1"/>
</dbReference>
<dbReference type="SMART" id="SM00020">
    <property type="entry name" value="Tryp_SPc"/>
    <property type="match status" value="1"/>
</dbReference>
<feature type="domain" description="Peptidase S1" evidence="2">
    <location>
        <begin position="1"/>
        <end position="144"/>
    </location>
</feature>
<dbReference type="InterPro" id="IPR043504">
    <property type="entry name" value="Peptidase_S1_PA_chymotrypsin"/>
</dbReference>
<evidence type="ECO:0000259" key="2">
    <source>
        <dbReference type="PROSITE" id="PS50240"/>
    </source>
</evidence>
<sequence>DYQILLGYNQLNNPSKYSVQVTVYKLIVHKDYGKIHHQGSDIALMQLHTPVEYNTHVLPACVPERNTRLPTNKPCWTSGWGMITEGQFAPYPRQLREIELVLMDNEICKSFFPPPFPGATNQFYVYEDMVCAADYQLTKSICKGLLLC</sequence>
<dbReference type="Gene3D" id="2.40.10.10">
    <property type="entry name" value="Trypsin-like serine proteases"/>
    <property type="match status" value="2"/>
</dbReference>
<evidence type="ECO:0000313" key="3">
    <source>
        <dbReference type="Ensembl" id="ENSNGAP00000016297.1"/>
    </source>
</evidence>
<reference evidence="3" key="2">
    <citation type="submission" date="2025-09" db="UniProtKB">
        <authorList>
            <consortium name="Ensembl"/>
        </authorList>
    </citation>
    <scope>IDENTIFICATION</scope>
</reference>
<dbReference type="AlphaFoldDB" id="A0A8C6RFF0"/>
<dbReference type="InterPro" id="IPR009003">
    <property type="entry name" value="Peptidase_S1_PA"/>
</dbReference>